<accession>A0A6J6C6B3</accession>
<dbReference type="InterPro" id="IPR025996">
    <property type="entry name" value="MT1864/Rv1816-like_C"/>
</dbReference>
<feature type="compositionally biased region" description="Low complexity" evidence="4">
    <location>
        <begin position="1"/>
        <end position="11"/>
    </location>
</feature>
<dbReference type="PRINTS" id="PR00455">
    <property type="entry name" value="HTHTETR"/>
</dbReference>
<feature type="region of interest" description="Disordered" evidence="4">
    <location>
        <begin position="1"/>
        <end position="21"/>
    </location>
</feature>
<evidence type="ECO:0000259" key="5">
    <source>
        <dbReference type="PROSITE" id="PS50977"/>
    </source>
</evidence>
<feature type="domain" description="HTH tetR-type" evidence="5">
    <location>
        <begin position="26"/>
        <end position="86"/>
    </location>
</feature>
<sequence length="221" mass="23582">MVELDPAAAAPDPAPDADRNRDDVIDHVRVTLLRAASEVLAAEGPAALTVRRIARAAGVSTMNVYSRFGGKEGVVEHLYIEGFTRLRDAMTDDAETDDPLLDLVRSGQAYRRFALTHPTYYAVMFDGVIPLQPSPTAVEHASGTLRLLADRLHRAMDAGLLAPADPMTTAAGVWAACHGVVSLERKAVGPPGLDWAEVYDRTCAALLAGLAHGHLPGHHVP</sequence>
<keyword evidence="1" id="KW-0805">Transcription regulation</keyword>
<evidence type="ECO:0000313" key="6">
    <source>
        <dbReference type="EMBL" id="CAB4545818.1"/>
    </source>
</evidence>
<protein>
    <submittedName>
        <fullName evidence="6">Unannotated protein</fullName>
    </submittedName>
</protein>
<dbReference type="GO" id="GO:0000976">
    <property type="term" value="F:transcription cis-regulatory region binding"/>
    <property type="evidence" value="ECO:0007669"/>
    <property type="project" value="TreeGrafter"/>
</dbReference>
<dbReference type="Pfam" id="PF13305">
    <property type="entry name" value="TetR_C_33"/>
    <property type="match status" value="1"/>
</dbReference>
<dbReference type="SUPFAM" id="SSF48498">
    <property type="entry name" value="Tetracyclin repressor-like, C-terminal domain"/>
    <property type="match status" value="1"/>
</dbReference>
<gene>
    <name evidence="6" type="ORF">UFOPK1493_00669</name>
</gene>
<name>A0A6J6C6B3_9ZZZZ</name>
<dbReference type="InterPro" id="IPR009057">
    <property type="entry name" value="Homeodomain-like_sf"/>
</dbReference>
<dbReference type="InterPro" id="IPR001647">
    <property type="entry name" value="HTH_TetR"/>
</dbReference>
<dbReference type="EMBL" id="CAEZSR010000014">
    <property type="protein sequence ID" value="CAB4545818.1"/>
    <property type="molecule type" value="Genomic_DNA"/>
</dbReference>
<evidence type="ECO:0000256" key="3">
    <source>
        <dbReference type="ARBA" id="ARBA00023163"/>
    </source>
</evidence>
<dbReference type="InterPro" id="IPR050109">
    <property type="entry name" value="HTH-type_TetR-like_transc_reg"/>
</dbReference>
<evidence type="ECO:0000256" key="1">
    <source>
        <dbReference type="ARBA" id="ARBA00023015"/>
    </source>
</evidence>
<keyword evidence="3" id="KW-0804">Transcription</keyword>
<reference evidence="6" key="1">
    <citation type="submission" date="2020-05" db="EMBL/GenBank/DDBJ databases">
        <authorList>
            <person name="Chiriac C."/>
            <person name="Salcher M."/>
            <person name="Ghai R."/>
            <person name="Kavagutti S V."/>
        </authorList>
    </citation>
    <scope>NUCLEOTIDE SEQUENCE</scope>
</reference>
<dbReference type="Gene3D" id="1.10.10.60">
    <property type="entry name" value="Homeodomain-like"/>
    <property type="match status" value="1"/>
</dbReference>
<dbReference type="Pfam" id="PF00440">
    <property type="entry name" value="TetR_N"/>
    <property type="match status" value="1"/>
</dbReference>
<dbReference type="GO" id="GO:0003700">
    <property type="term" value="F:DNA-binding transcription factor activity"/>
    <property type="evidence" value="ECO:0007669"/>
    <property type="project" value="TreeGrafter"/>
</dbReference>
<evidence type="ECO:0000256" key="2">
    <source>
        <dbReference type="ARBA" id="ARBA00023125"/>
    </source>
</evidence>
<proteinExistence type="predicted"/>
<dbReference type="AlphaFoldDB" id="A0A6J6C6B3"/>
<organism evidence="6">
    <name type="scientific">freshwater metagenome</name>
    <dbReference type="NCBI Taxonomy" id="449393"/>
    <lineage>
        <taxon>unclassified sequences</taxon>
        <taxon>metagenomes</taxon>
        <taxon>ecological metagenomes</taxon>
    </lineage>
</organism>
<dbReference type="PANTHER" id="PTHR30055">
    <property type="entry name" value="HTH-TYPE TRANSCRIPTIONAL REGULATOR RUTR"/>
    <property type="match status" value="1"/>
</dbReference>
<dbReference type="SUPFAM" id="SSF46689">
    <property type="entry name" value="Homeodomain-like"/>
    <property type="match status" value="1"/>
</dbReference>
<dbReference type="PANTHER" id="PTHR30055:SF209">
    <property type="entry name" value="POSSIBLE TRANSCRIPTIONAL REGULATORY PROTEIN (PROBABLY TETR-FAMILY)"/>
    <property type="match status" value="1"/>
</dbReference>
<dbReference type="InterPro" id="IPR036271">
    <property type="entry name" value="Tet_transcr_reg_TetR-rel_C_sf"/>
</dbReference>
<dbReference type="Gene3D" id="1.10.357.10">
    <property type="entry name" value="Tetracycline Repressor, domain 2"/>
    <property type="match status" value="1"/>
</dbReference>
<evidence type="ECO:0000256" key="4">
    <source>
        <dbReference type="SAM" id="MobiDB-lite"/>
    </source>
</evidence>
<keyword evidence="2" id="KW-0238">DNA-binding</keyword>
<dbReference type="PROSITE" id="PS50977">
    <property type="entry name" value="HTH_TETR_2"/>
    <property type="match status" value="1"/>
</dbReference>